<feature type="region of interest" description="Disordered" evidence="1">
    <location>
        <begin position="29"/>
        <end position="49"/>
    </location>
</feature>
<organism evidence="2 3">
    <name type="scientific">Caenorhabditis japonica</name>
    <dbReference type="NCBI Taxonomy" id="281687"/>
    <lineage>
        <taxon>Eukaryota</taxon>
        <taxon>Metazoa</taxon>
        <taxon>Ecdysozoa</taxon>
        <taxon>Nematoda</taxon>
        <taxon>Chromadorea</taxon>
        <taxon>Rhabditida</taxon>
        <taxon>Rhabditina</taxon>
        <taxon>Rhabditomorpha</taxon>
        <taxon>Rhabditoidea</taxon>
        <taxon>Rhabditidae</taxon>
        <taxon>Peloderinae</taxon>
        <taxon>Caenorhabditis</taxon>
    </lineage>
</organism>
<reference evidence="2" key="2">
    <citation type="submission" date="2022-06" db="UniProtKB">
        <authorList>
            <consortium name="EnsemblMetazoa"/>
        </authorList>
    </citation>
    <scope>IDENTIFICATION</scope>
    <source>
        <strain evidence="2">DF5081</strain>
    </source>
</reference>
<feature type="compositionally biased region" description="Low complexity" evidence="1">
    <location>
        <begin position="32"/>
        <end position="44"/>
    </location>
</feature>
<evidence type="ECO:0000313" key="3">
    <source>
        <dbReference type="Proteomes" id="UP000005237"/>
    </source>
</evidence>
<dbReference type="Proteomes" id="UP000005237">
    <property type="component" value="Unassembled WGS sequence"/>
</dbReference>
<reference evidence="3" key="1">
    <citation type="submission" date="2010-08" db="EMBL/GenBank/DDBJ databases">
        <authorList>
            <consortium name="Caenorhabditis japonica Sequencing Consortium"/>
            <person name="Wilson R.K."/>
        </authorList>
    </citation>
    <scope>NUCLEOTIDE SEQUENCE [LARGE SCALE GENOMIC DNA]</scope>
    <source>
        <strain evidence="3">DF5081</strain>
    </source>
</reference>
<evidence type="ECO:0000313" key="2">
    <source>
        <dbReference type="EnsemblMetazoa" id="CJA42567.1"/>
    </source>
</evidence>
<proteinExistence type="predicted"/>
<accession>A0A8R1IWK0</accession>
<keyword evidence="3" id="KW-1185">Reference proteome</keyword>
<dbReference type="AlphaFoldDB" id="A0A8R1IWK0"/>
<sequence length="82" mass="9355">MYASSPSQARRFSRKLIFADHSASHYVRHLSRAPSSASHPASPLVHHRRPRTLAPHVVSRLHADRALLPGGLLDHFDRRNYR</sequence>
<protein>
    <submittedName>
        <fullName evidence="2">Uncharacterized protein</fullName>
    </submittedName>
</protein>
<dbReference type="EnsemblMetazoa" id="CJA42567.1">
    <property type="protein sequence ID" value="CJA42567.1"/>
    <property type="gene ID" value="WBGene00218415"/>
</dbReference>
<name>A0A8R1IWK0_CAEJA</name>
<evidence type="ECO:0000256" key="1">
    <source>
        <dbReference type="SAM" id="MobiDB-lite"/>
    </source>
</evidence>